<evidence type="ECO:0000313" key="2">
    <source>
        <dbReference type="EMBL" id="CAG5093162.1"/>
    </source>
</evidence>
<feature type="compositionally biased region" description="Polar residues" evidence="1">
    <location>
        <begin position="170"/>
        <end position="190"/>
    </location>
</feature>
<evidence type="ECO:0000313" key="3">
    <source>
        <dbReference type="Proteomes" id="UP000786811"/>
    </source>
</evidence>
<accession>A0A8J2HFH3</accession>
<dbReference type="OrthoDB" id="252964at2759"/>
<reference evidence="2" key="1">
    <citation type="submission" date="2021-04" db="EMBL/GenBank/DDBJ databases">
        <authorList>
            <person name="Chebbi M.A.C M."/>
        </authorList>
    </citation>
    <scope>NUCLEOTIDE SEQUENCE</scope>
</reference>
<protein>
    <submittedName>
        <fullName evidence="2">Uncharacterized protein</fullName>
    </submittedName>
</protein>
<dbReference type="EMBL" id="CAJNRD030001120">
    <property type="protein sequence ID" value="CAG5093162.1"/>
    <property type="molecule type" value="Genomic_DNA"/>
</dbReference>
<evidence type="ECO:0000256" key="1">
    <source>
        <dbReference type="SAM" id="MobiDB-lite"/>
    </source>
</evidence>
<organism evidence="2 3">
    <name type="scientific">Cotesia congregata</name>
    <name type="common">Parasitoid wasp</name>
    <name type="synonym">Apanteles congregatus</name>
    <dbReference type="NCBI Taxonomy" id="51543"/>
    <lineage>
        <taxon>Eukaryota</taxon>
        <taxon>Metazoa</taxon>
        <taxon>Ecdysozoa</taxon>
        <taxon>Arthropoda</taxon>
        <taxon>Hexapoda</taxon>
        <taxon>Insecta</taxon>
        <taxon>Pterygota</taxon>
        <taxon>Neoptera</taxon>
        <taxon>Endopterygota</taxon>
        <taxon>Hymenoptera</taxon>
        <taxon>Apocrita</taxon>
        <taxon>Ichneumonoidea</taxon>
        <taxon>Braconidae</taxon>
        <taxon>Microgastrinae</taxon>
        <taxon>Cotesia</taxon>
    </lineage>
</organism>
<comment type="caution">
    <text evidence="2">The sequence shown here is derived from an EMBL/GenBank/DDBJ whole genome shotgun (WGS) entry which is preliminary data.</text>
</comment>
<proteinExistence type="predicted"/>
<dbReference type="InterPro" id="IPR000048">
    <property type="entry name" value="IQ_motif_EF-hand-BS"/>
</dbReference>
<dbReference type="Pfam" id="PF00612">
    <property type="entry name" value="IQ"/>
    <property type="match status" value="1"/>
</dbReference>
<feature type="region of interest" description="Disordered" evidence="1">
    <location>
        <begin position="163"/>
        <end position="191"/>
    </location>
</feature>
<name>A0A8J2HFH3_COTCN</name>
<sequence>MSALQYKGFELSWLRRGLTNLVGSQHLVRYGTGGRPPKAADHVGGGSQMVIFDLRSWFQSQANPRRIITKGYPSSRNGIHGSQIVTNHITSCDVTSQMVIIIIQMEFNCYFLLTEIPKFTNTGDSDKEELREDNLEKNNTVDSTEKDLEEAVVKIQAVFRGHHTRKSMKGTETTSQQKQTKVESEPTQEQLQEEFRADDVEICIQFFDE</sequence>
<dbReference type="SMART" id="SM00015">
    <property type="entry name" value="IQ"/>
    <property type="match status" value="1"/>
</dbReference>
<dbReference type="PROSITE" id="PS50096">
    <property type="entry name" value="IQ"/>
    <property type="match status" value="1"/>
</dbReference>
<keyword evidence="3" id="KW-1185">Reference proteome</keyword>
<dbReference type="AlphaFoldDB" id="A0A8J2HFH3"/>
<dbReference type="Gene3D" id="1.20.5.190">
    <property type="match status" value="1"/>
</dbReference>
<gene>
    <name evidence="2" type="ORF">HICCMSTLAB_LOCUS6633</name>
</gene>
<dbReference type="Proteomes" id="UP000786811">
    <property type="component" value="Unassembled WGS sequence"/>
</dbReference>